<protein>
    <submittedName>
        <fullName evidence="1">Uncharacterized protein</fullName>
    </submittedName>
</protein>
<dbReference type="EMBL" id="JAENIG010000011">
    <property type="protein sequence ID" value="MBK1856253.1"/>
    <property type="molecule type" value="Genomic_DNA"/>
</dbReference>
<dbReference type="AlphaFoldDB" id="A0AAE2SE71"/>
<reference evidence="1" key="1">
    <citation type="submission" date="2021-01" db="EMBL/GenBank/DDBJ databases">
        <title>Modified the classification status of verrucomicrobia.</title>
        <authorList>
            <person name="Feng X."/>
        </authorList>
    </citation>
    <scope>NUCLEOTIDE SEQUENCE</scope>
    <source>
        <strain evidence="1">5K15</strain>
    </source>
</reference>
<proteinExistence type="predicted"/>
<sequence>MAIYTHKLSFPCPDCGGILTMRSPDASGPCPLCTSLITVKLTVESAPVAKLGGEEEDTRLTWDKRAFRRCSDINKNSASTRSAQAQ</sequence>
<accession>A0AAE2SE71</accession>
<organism evidence="1 2">
    <name type="scientific">Oceaniferula flava</name>
    <dbReference type="NCBI Taxonomy" id="2800421"/>
    <lineage>
        <taxon>Bacteria</taxon>
        <taxon>Pseudomonadati</taxon>
        <taxon>Verrucomicrobiota</taxon>
        <taxon>Verrucomicrobiia</taxon>
        <taxon>Verrucomicrobiales</taxon>
        <taxon>Verrucomicrobiaceae</taxon>
        <taxon>Oceaniferula</taxon>
    </lineage>
</organism>
<dbReference type="RefSeq" id="WP_309490872.1">
    <property type="nucleotide sequence ID" value="NZ_JAENIG010000011.1"/>
</dbReference>
<keyword evidence="2" id="KW-1185">Reference proteome</keyword>
<evidence type="ECO:0000313" key="2">
    <source>
        <dbReference type="Proteomes" id="UP000634206"/>
    </source>
</evidence>
<evidence type="ECO:0000313" key="1">
    <source>
        <dbReference type="EMBL" id="MBK1856253.1"/>
    </source>
</evidence>
<gene>
    <name evidence="1" type="ORF">JIN83_14875</name>
</gene>
<name>A0AAE2SE71_9BACT</name>
<dbReference type="Proteomes" id="UP000634206">
    <property type="component" value="Unassembled WGS sequence"/>
</dbReference>
<comment type="caution">
    <text evidence="1">The sequence shown here is derived from an EMBL/GenBank/DDBJ whole genome shotgun (WGS) entry which is preliminary data.</text>
</comment>